<feature type="transmembrane region" description="Helical" evidence="1">
    <location>
        <begin position="37"/>
        <end position="63"/>
    </location>
</feature>
<evidence type="ECO:0000313" key="2">
    <source>
        <dbReference type="EMBL" id="VDM34858.1"/>
    </source>
</evidence>
<gene>
    <name evidence="2" type="ORF">TCNE_LOCUS5297</name>
</gene>
<evidence type="ECO:0000313" key="3">
    <source>
        <dbReference type="Proteomes" id="UP000050794"/>
    </source>
</evidence>
<keyword evidence="1" id="KW-1133">Transmembrane helix</keyword>
<keyword evidence="3" id="KW-1185">Reference proteome</keyword>
<dbReference type="WBParaSite" id="TCNE_0000529801-mRNA-1">
    <property type="protein sequence ID" value="TCNE_0000529801-mRNA-1"/>
    <property type="gene ID" value="TCNE_0000529801"/>
</dbReference>
<keyword evidence="1" id="KW-0472">Membrane</keyword>
<keyword evidence="1" id="KW-0812">Transmembrane</keyword>
<evidence type="ECO:0000313" key="4">
    <source>
        <dbReference type="WBParaSite" id="TCNE_0000529801-mRNA-1"/>
    </source>
</evidence>
<accession>A0A183U9X8</accession>
<proteinExistence type="predicted"/>
<evidence type="ECO:0000256" key="1">
    <source>
        <dbReference type="SAM" id="Phobius"/>
    </source>
</evidence>
<sequence length="88" mass="10000">MTESPLVEVTLARPPELFDVSKMPPTGADWLREMNSVYFAAIIIATIAVFAVVVMAVVHLYFIHYYIGNEPVQDNLYYLALLFPVVFF</sequence>
<dbReference type="EMBL" id="UYWY01012669">
    <property type="protein sequence ID" value="VDM34858.1"/>
    <property type="molecule type" value="Genomic_DNA"/>
</dbReference>
<dbReference type="Proteomes" id="UP000050794">
    <property type="component" value="Unassembled WGS sequence"/>
</dbReference>
<protein>
    <submittedName>
        <fullName evidence="4">Transmembrane protein</fullName>
    </submittedName>
</protein>
<organism evidence="3 4">
    <name type="scientific">Toxocara canis</name>
    <name type="common">Canine roundworm</name>
    <dbReference type="NCBI Taxonomy" id="6265"/>
    <lineage>
        <taxon>Eukaryota</taxon>
        <taxon>Metazoa</taxon>
        <taxon>Ecdysozoa</taxon>
        <taxon>Nematoda</taxon>
        <taxon>Chromadorea</taxon>
        <taxon>Rhabditida</taxon>
        <taxon>Spirurina</taxon>
        <taxon>Ascaridomorpha</taxon>
        <taxon>Ascaridoidea</taxon>
        <taxon>Toxocaridae</taxon>
        <taxon>Toxocara</taxon>
    </lineage>
</organism>
<reference evidence="2 3" key="2">
    <citation type="submission" date="2018-11" db="EMBL/GenBank/DDBJ databases">
        <authorList>
            <consortium name="Pathogen Informatics"/>
        </authorList>
    </citation>
    <scope>NUCLEOTIDE SEQUENCE [LARGE SCALE GENOMIC DNA]</scope>
</reference>
<dbReference type="AlphaFoldDB" id="A0A183U9X8"/>
<name>A0A183U9X8_TOXCA</name>
<reference evidence="4" key="1">
    <citation type="submission" date="2016-06" db="UniProtKB">
        <authorList>
            <consortium name="WormBaseParasite"/>
        </authorList>
    </citation>
    <scope>IDENTIFICATION</scope>
</reference>